<evidence type="ECO:0000313" key="1">
    <source>
        <dbReference type="EMBL" id="BAE03882.1"/>
    </source>
</evidence>
<dbReference type="KEGG" id="sha:SH0573"/>
<gene>
    <name evidence="1" type="ordered locus">SH0573</name>
</gene>
<accession>Q4L8Z3</accession>
<proteinExistence type="predicted"/>
<dbReference type="EMBL" id="AP006716">
    <property type="protein sequence ID" value="BAE03882.1"/>
    <property type="molecule type" value="Genomic_DNA"/>
</dbReference>
<protein>
    <submittedName>
        <fullName evidence="1">Uncharacterized protein</fullName>
    </submittedName>
</protein>
<evidence type="ECO:0000313" key="2">
    <source>
        <dbReference type="Proteomes" id="UP000000543"/>
    </source>
</evidence>
<dbReference type="AlphaFoldDB" id="Q4L8Z3"/>
<organism evidence="1 2">
    <name type="scientific">Staphylococcus haemolyticus (strain JCSC1435)</name>
    <dbReference type="NCBI Taxonomy" id="279808"/>
    <lineage>
        <taxon>Bacteria</taxon>
        <taxon>Bacillati</taxon>
        <taxon>Bacillota</taxon>
        <taxon>Bacilli</taxon>
        <taxon>Bacillales</taxon>
        <taxon>Staphylococcaceae</taxon>
        <taxon>Staphylococcus</taxon>
    </lineage>
</organism>
<dbReference type="HOGENOM" id="CLU_3429883_0_0_9"/>
<dbReference type="Proteomes" id="UP000000543">
    <property type="component" value="Chromosome"/>
</dbReference>
<reference evidence="1 2" key="1">
    <citation type="journal article" date="2005" name="J. Bacteriol.">
        <title>Whole-genome sequencing of Staphylococcus haemolyticus uncovers the extreme plasticity of its genome and the evolution of human-colonizing staphylococcal species.</title>
        <authorList>
            <person name="Takeuchi F."/>
            <person name="Watanabe S."/>
            <person name="Baba T."/>
            <person name="Yuzawa H."/>
            <person name="Ito T."/>
            <person name="Morimoto Y."/>
            <person name="Kuroda M."/>
            <person name="Cui L."/>
            <person name="Takahashi M."/>
            <person name="Ankai A."/>
            <person name="Baba S."/>
            <person name="Fukui S."/>
            <person name="Lee J.C."/>
            <person name="Hiramatsu K."/>
        </authorList>
    </citation>
    <scope>NUCLEOTIDE SEQUENCE [LARGE SCALE GENOMIC DNA]</scope>
    <source>
        <strain evidence="1 2">JCSC1435</strain>
    </source>
</reference>
<sequence>MQKRNLYINILVYKLQLTQ</sequence>
<name>Q4L8Z3_STAHJ</name>